<sequence>MTHENPPPPPAAPPASSSDTPDDATTRPLGIPVVLEEGQPATVFTGDWVVASPHLFSSLFPSHSLPAHLAPDAPRTAHLIAVLREPIPFPPPPRRDDDDADPDDEPDSKLFVFPPGAVESAGQRVEVGTCTALQVGKGTMSCPEGYHILYLTAPLLSPLPSEATASASSILQPYLDALLALAPSAADAPTAAPVYSAAYFSPPPSGAATPAPAKAASPLPPNFLLTPSLSPPVSSSTSAAGSSAARTSLLVETLDLVPAAVEDVFWRIVGEQGREEGVKFFAREEVEGEDEDGEE</sequence>
<gene>
    <name evidence="2" type="ORF">Rhopal_004892-T1</name>
</gene>
<feature type="region of interest" description="Disordered" evidence="1">
    <location>
        <begin position="86"/>
        <end position="108"/>
    </location>
</feature>
<name>A0AAV5GS47_9BASI</name>
<reference evidence="2 3" key="1">
    <citation type="submission" date="2021-12" db="EMBL/GenBank/DDBJ databases">
        <title>High titer production of polyol ester of fatty acids by Rhodotorula paludigena BS15 towards product separation-free biomass refinery.</title>
        <authorList>
            <person name="Mano J."/>
            <person name="Ono H."/>
            <person name="Tanaka T."/>
            <person name="Naito K."/>
            <person name="Sushida H."/>
            <person name="Ike M."/>
            <person name="Tokuyasu K."/>
            <person name="Kitaoka M."/>
        </authorList>
    </citation>
    <scope>NUCLEOTIDE SEQUENCE [LARGE SCALE GENOMIC DNA]</scope>
    <source>
        <strain evidence="2 3">BS15</strain>
    </source>
</reference>
<dbReference type="Proteomes" id="UP001342314">
    <property type="component" value="Unassembled WGS sequence"/>
</dbReference>
<dbReference type="AlphaFoldDB" id="A0AAV5GS47"/>
<proteinExistence type="predicted"/>
<protein>
    <submittedName>
        <fullName evidence="2">Uncharacterized protein</fullName>
    </submittedName>
</protein>
<dbReference type="EMBL" id="BQKY01000009">
    <property type="protein sequence ID" value="GJN91867.1"/>
    <property type="molecule type" value="Genomic_DNA"/>
</dbReference>
<evidence type="ECO:0000256" key="1">
    <source>
        <dbReference type="SAM" id="MobiDB-lite"/>
    </source>
</evidence>
<keyword evidence="3" id="KW-1185">Reference proteome</keyword>
<feature type="region of interest" description="Disordered" evidence="1">
    <location>
        <begin position="1"/>
        <end position="31"/>
    </location>
</feature>
<organism evidence="2 3">
    <name type="scientific">Rhodotorula paludigena</name>
    <dbReference type="NCBI Taxonomy" id="86838"/>
    <lineage>
        <taxon>Eukaryota</taxon>
        <taxon>Fungi</taxon>
        <taxon>Dikarya</taxon>
        <taxon>Basidiomycota</taxon>
        <taxon>Pucciniomycotina</taxon>
        <taxon>Microbotryomycetes</taxon>
        <taxon>Sporidiobolales</taxon>
        <taxon>Sporidiobolaceae</taxon>
        <taxon>Rhodotorula</taxon>
    </lineage>
</organism>
<dbReference type="SUPFAM" id="SSF54373">
    <property type="entry name" value="FAD-linked reductases, C-terminal domain"/>
    <property type="match status" value="1"/>
</dbReference>
<accession>A0AAV5GS47</accession>
<evidence type="ECO:0000313" key="2">
    <source>
        <dbReference type="EMBL" id="GJN91867.1"/>
    </source>
</evidence>
<feature type="compositionally biased region" description="Pro residues" evidence="1">
    <location>
        <begin position="1"/>
        <end position="13"/>
    </location>
</feature>
<evidence type="ECO:0000313" key="3">
    <source>
        <dbReference type="Proteomes" id="UP001342314"/>
    </source>
</evidence>
<comment type="caution">
    <text evidence="2">The sequence shown here is derived from an EMBL/GenBank/DDBJ whole genome shotgun (WGS) entry which is preliminary data.</text>
</comment>